<evidence type="ECO:0000313" key="5">
    <source>
        <dbReference type="Proteomes" id="UP000774617"/>
    </source>
</evidence>
<comment type="caution">
    <text evidence="4">The sequence shown here is derived from an EMBL/GenBank/DDBJ whole genome shotgun (WGS) entry which is preliminary data.</text>
</comment>
<evidence type="ECO:0000256" key="1">
    <source>
        <dbReference type="ARBA" id="ARBA00023242"/>
    </source>
</evidence>
<keyword evidence="2" id="KW-0175">Coiled coil</keyword>
<feature type="compositionally biased region" description="Low complexity" evidence="3">
    <location>
        <begin position="343"/>
        <end position="356"/>
    </location>
</feature>
<feature type="compositionally biased region" description="Basic residues" evidence="3">
    <location>
        <begin position="166"/>
        <end position="183"/>
    </location>
</feature>
<feature type="compositionally biased region" description="Polar residues" evidence="3">
    <location>
        <begin position="507"/>
        <end position="520"/>
    </location>
</feature>
<feature type="compositionally biased region" description="Basic residues" evidence="3">
    <location>
        <begin position="146"/>
        <end position="156"/>
    </location>
</feature>
<feature type="compositionally biased region" description="Polar residues" evidence="3">
    <location>
        <begin position="552"/>
        <end position="596"/>
    </location>
</feature>
<dbReference type="Proteomes" id="UP000774617">
    <property type="component" value="Unassembled WGS sequence"/>
</dbReference>
<sequence>MKAFRISRAPATAGEAAYDAFAKLVFEPPLESDELFDALREAYPSLKTHMERKKQAVLDFLMEERQAIEQEITAFVQQTGTPAPQADASYSARPSPAFSASSSLELRKFSTSNSASSSSSTRSAGSSPETMSLKDMTSVWTAVGHGKPKIHTRRSMTTKEKEEYRRRRQMKACKECRSRKRKCNHDPSHASSAASPRADAKVKKRASTTASSNPHPPQSFLSNEFDTAFLADSMSTDSPMDFLDFSPVTGAEGSFDDFLLLPQDEFSSIDFSTDPLFQPIPDGFSYDSFLLPQSHQQHTLSTGSRSPASTYQSSGMSRSGSNAMLFDASQSWSFDLDPTMDLSSQQAQHSSFASGSTDGKQAGLAAGVSQSSQRSTQSSPGDQTLISTEGLTPAPAASPGTSRKALRFTEGTLRQTQTGGRTRRESWQSANEGVTATHTLNAHTTMELPGDVGVIPHTSPGWFNDGRTGNEGRNDNHARRDGLVLGTDPSAAARFGEHGNSRIRRTPLSSEGVNTAQHVSLQDEPFRNRSSASSQTGWTARTQDGEAPLASRNPTSVNDPTSSNAVASTLGLDNSLASSRSRQSRTAVLQSTLQETRPNDRVHDADFNRRRDGDEASLPTNTLIPRDTTDVVGSSSSKALATSRFYKGKNLLPGLQSGNAAHGVEKLSISGLPADTTLVAAHHTRPSFPPEADCASINIQRRSSILSNSSDATSSAVLSFVALASAVVSTILAAVVSALWTPSSLPRLMENARKASGRADVWEKAKANTPSYSSLPSPSRGATDGCVSLLSGVSRSRLFVFV</sequence>
<protein>
    <submittedName>
        <fullName evidence="4">Uncharacterized protein</fullName>
    </submittedName>
</protein>
<dbReference type="CDD" id="cd00067">
    <property type="entry name" value="GAL4"/>
    <property type="match status" value="1"/>
</dbReference>
<feature type="region of interest" description="Disordered" evidence="3">
    <location>
        <begin position="295"/>
        <end position="319"/>
    </location>
</feature>
<feature type="compositionally biased region" description="Low complexity" evidence="3">
    <location>
        <begin position="409"/>
        <end position="420"/>
    </location>
</feature>
<proteinExistence type="predicted"/>
<gene>
    <name evidence="4" type="ORF">B0J12DRAFT_46458</name>
</gene>
<feature type="compositionally biased region" description="Basic and acidic residues" evidence="3">
    <location>
        <begin position="597"/>
        <end position="614"/>
    </location>
</feature>
<evidence type="ECO:0000313" key="4">
    <source>
        <dbReference type="EMBL" id="KAH7053142.1"/>
    </source>
</evidence>
<dbReference type="EMBL" id="JAGTJR010000010">
    <property type="protein sequence ID" value="KAH7053142.1"/>
    <property type="molecule type" value="Genomic_DNA"/>
</dbReference>
<feature type="compositionally biased region" description="Polar residues" evidence="3">
    <location>
        <begin position="528"/>
        <end position="542"/>
    </location>
</feature>
<keyword evidence="1" id="KW-0539">Nucleus</keyword>
<keyword evidence="5" id="KW-1185">Reference proteome</keyword>
<feature type="compositionally biased region" description="Low complexity" evidence="3">
    <location>
        <begin position="369"/>
        <end position="379"/>
    </location>
</feature>
<feature type="compositionally biased region" description="Polar residues" evidence="3">
    <location>
        <begin position="207"/>
        <end position="222"/>
    </location>
</feature>
<evidence type="ECO:0000256" key="3">
    <source>
        <dbReference type="SAM" id="MobiDB-lite"/>
    </source>
</evidence>
<feature type="coiled-coil region" evidence="2">
    <location>
        <begin position="51"/>
        <end position="78"/>
    </location>
</feature>
<feature type="region of interest" description="Disordered" evidence="3">
    <location>
        <begin position="110"/>
        <end position="222"/>
    </location>
</feature>
<organism evidence="4 5">
    <name type="scientific">Macrophomina phaseolina</name>
    <dbReference type="NCBI Taxonomy" id="35725"/>
    <lineage>
        <taxon>Eukaryota</taxon>
        <taxon>Fungi</taxon>
        <taxon>Dikarya</taxon>
        <taxon>Ascomycota</taxon>
        <taxon>Pezizomycotina</taxon>
        <taxon>Dothideomycetes</taxon>
        <taxon>Dothideomycetes incertae sedis</taxon>
        <taxon>Botryosphaeriales</taxon>
        <taxon>Botryosphaeriaceae</taxon>
        <taxon>Macrophomina</taxon>
    </lineage>
</organism>
<accession>A0ABQ8GDX2</accession>
<reference evidence="4 5" key="1">
    <citation type="journal article" date="2021" name="Nat. Commun.">
        <title>Genetic determinants of endophytism in the Arabidopsis root mycobiome.</title>
        <authorList>
            <person name="Mesny F."/>
            <person name="Miyauchi S."/>
            <person name="Thiergart T."/>
            <person name="Pickel B."/>
            <person name="Atanasova L."/>
            <person name="Karlsson M."/>
            <person name="Huettel B."/>
            <person name="Barry K.W."/>
            <person name="Haridas S."/>
            <person name="Chen C."/>
            <person name="Bauer D."/>
            <person name="Andreopoulos W."/>
            <person name="Pangilinan J."/>
            <person name="LaButti K."/>
            <person name="Riley R."/>
            <person name="Lipzen A."/>
            <person name="Clum A."/>
            <person name="Drula E."/>
            <person name="Henrissat B."/>
            <person name="Kohler A."/>
            <person name="Grigoriev I.V."/>
            <person name="Martin F.M."/>
            <person name="Hacquard S."/>
        </authorList>
    </citation>
    <scope>NUCLEOTIDE SEQUENCE [LARGE SCALE GENOMIC DNA]</scope>
    <source>
        <strain evidence="4 5">MPI-SDFR-AT-0080</strain>
    </source>
</reference>
<feature type="compositionally biased region" description="Low complexity" evidence="3">
    <location>
        <begin position="110"/>
        <end position="127"/>
    </location>
</feature>
<feature type="region of interest" description="Disordered" evidence="3">
    <location>
        <begin position="343"/>
        <end position="431"/>
    </location>
</feature>
<feature type="compositionally biased region" description="Polar residues" evidence="3">
    <location>
        <begin position="380"/>
        <end position="390"/>
    </location>
</feature>
<name>A0ABQ8GDX2_9PEZI</name>
<evidence type="ECO:0000256" key="2">
    <source>
        <dbReference type="SAM" id="Coils"/>
    </source>
</evidence>
<feature type="region of interest" description="Disordered" evidence="3">
    <location>
        <begin position="489"/>
        <end position="633"/>
    </location>
</feature>
<dbReference type="InterPro" id="IPR001138">
    <property type="entry name" value="Zn2Cys6_DnaBD"/>
</dbReference>